<dbReference type="Proteomes" id="UP000824150">
    <property type="component" value="Unassembled WGS sequence"/>
</dbReference>
<feature type="chain" id="PRO_5039064217" evidence="1">
    <location>
        <begin position="27"/>
        <end position="148"/>
    </location>
</feature>
<keyword evidence="1" id="KW-0732">Signal</keyword>
<gene>
    <name evidence="2" type="ORF">IAA31_06715</name>
</gene>
<accession>A0A9E2NSG4</accession>
<dbReference type="AlphaFoldDB" id="A0A9E2NSG4"/>
<proteinExistence type="predicted"/>
<sequence>MPVRLLAFTSLLTLGLCFLVSTSAYAASEATGMTSKPLPRGFDSIDERGRAPLGFTQNPRDNTLAQLEAVAEDGDFAVLRATVKEQIDSSTFMLCDDSKTCLKATLSENTEPSGVQLEVGKSYQLWVQVERSFLTLNLAIRICAPLQP</sequence>
<reference evidence="2" key="1">
    <citation type="journal article" date="2021" name="PeerJ">
        <title>Extensive microbial diversity within the chicken gut microbiome revealed by metagenomics and culture.</title>
        <authorList>
            <person name="Gilroy R."/>
            <person name="Ravi A."/>
            <person name="Getino M."/>
            <person name="Pursley I."/>
            <person name="Horton D.L."/>
            <person name="Alikhan N.F."/>
            <person name="Baker D."/>
            <person name="Gharbi K."/>
            <person name="Hall N."/>
            <person name="Watson M."/>
            <person name="Adriaenssens E.M."/>
            <person name="Foster-Nyarko E."/>
            <person name="Jarju S."/>
            <person name="Secka A."/>
            <person name="Antonio M."/>
            <person name="Oren A."/>
            <person name="Chaudhuri R.R."/>
            <person name="La Ragione R."/>
            <person name="Hildebrand F."/>
            <person name="Pallen M.J."/>
        </authorList>
    </citation>
    <scope>NUCLEOTIDE SEQUENCE</scope>
    <source>
        <strain evidence="2">687</strain>
    </source>
</reference>
<name>A0A9E2NSG4_9GAMM</name>
<comment type="caution">
    <text evidence="2">The sequence shown here is derived from an EMBL/GenBank/DDBJ whole genome shotgun (WGS) entry which is preliminary data.</text>
</comment>
<organism evidence="2 3">
    <name type="scientific">Candidatus Anaerobiospirillum merdipullorum</name>
    <dbReference type="NCBI Taxonomy" id="2838450"/>
    <lineage>
        <taxon>Bacteria</taxon>
        <taxon>Pseudomonadati</taxon>
        <taxon>Pseudomonadota</taxon>
        <taxon>Gammaproteobacteria</taxon>
        <taxon>Aeromonadales</taxon>
        <taxon>Succinivibrionaceae</taxon>
        <taxon>Anaerobiospirillum</taxon>
    </lineage>
</organism>
<evidence type="ECO:0000313" key="3">
    <source>
        <dbReference type="Proteomes" id="UP000824150"/>
    </source>
</evidence>
<evidence type="ECO:0000256" key="1">
    <source>
        <dbReference type="SAM" id="SignalP"/>
    </source>
</evidence>
<dbReference type="EMBL" id="JAHLFG010000071">
    <property type="protein sequence ID" value="MBU3827163.1"/>
    <property type="molecule type" value="Genomic_DNA"/>
</dbReference>
<protein>
    <submittedName>
        <fullName evidence="2">Uncharacterized protein</fullName>
    </submittedName>
</protein>
<feature type="signal peptide" evidence="1">
    <location>
        <begin position="1"/>
        <end position="26"/>
    </location>
</feature>
<evidence type="ECO:0000313" key="2">
    <source>
        <dbReference type="EMBL" id="MBU3827163.1"/>
    </source>
</evidence>
<reference evidence="2" key="2">
    <citation type="submission" date="2021-04" db="EMBL/GenBank/DDBJ databases">
        <authorList>
            <person name="Gilroy R."/>
        </authorList>
    </citation>
    <scope>NUCLEOTIDE SEQUENCE</scope>
    <source>
        <strain evidence="2">687</strain>
    </source>
</reference>